<proteinExistence type="predicted"/>
<evidence type="ECO:0000313" key="2">
    <source>
        <dbReference type="Proteomes" id="UP000019140"/>
    </source>
</evidence>
<name>W4M2N3_9BACT</name>
<gene>
    <name evidence="1" type="ORF">ETSY2_31995</name>
</gene>
<dbReference type="Proteomes" id="UP000019140">
    <property type="component" value="Unassembled WGS sequence"/>
</dbReference>
<organism evidence="1 2">
    <name type="scientific">Candidatus Entotheonella gemina</name>
    <dbReference type="NCBI Taxonomy" id="1429439"/>
    <lineage>
        <taxon>Bacteria</taxon>
        <taxon>Pseudomonadati</taxon>
        <taxon>Nitrospinota/Tectimicrobiota group</taxon>
        <taxon>Candidatus Tectimicrobiota</taxon>
        <taxon>Candidatus Entotheonellia</taxon>
        <taxon>Candidatus Entotheonellales</taxon>
        <taxon>Candidatus Entotheonellaceae</taxon>
        <taxon>Candidatus Entotheonella</taxon>
    </lineage>
</organism>
<protein>
    <submittedName>
        <fullName evidence="1">Uncharacterized protein</fullName>
    </submittedName>
</protein>
<dbReference type="AlphaFoldDB" id="W4M2N3"/>
<dbReference type="EMBL" id="AZHX01001361">
    <property type="protein sequence ID" value="ETX03887.1"/>
    <property type="molecule type" value="Genomic_DNA"/>
</dbReference>
<comment type="caution">
    <text evidence="1">The sequence shown here is derived from an EMBL/GenBank/DDBJ whole genome shotgun (WGS) entry which is preliminary data.</text>
</comment>
<accession>W4M2N3</accession>
<reference evidence="1 2" key="1">
    <citation type="journal article" date="2014" name="Nature">
        <title>An environmental bacterial taxon with a large and distinct metabolic repertoire.</title>
        <authorList>
            <person name="Wilson M.C."/>
            <person name="Mori T."/>
            <person name="Ruckert C."/>
            <person name="Uria A.R."/>
            <person name="Helf M.J."/>
            <person name="Takada K."/>
            <person name="Gernert C."/>
            <person name="Steffens U.A."/>
            <person name="Heycke N."/>
            <person name="Schmitt S."/>
            <person name="Rinke C."/>
            <person name="Helfrich E.J."/>
            <person name="Brachmann A.O."/>
            <person name="Gurgui C."/>
            <person name="Wakimoto T."/>
            <person name="Kracht M."/>
            <person name="Crusemann M."/>
            <person name="Hentschel U."/>
            <person name="Abe I."/>
            <person name="Matsunaga S."/>
            <person name="Kalinowski J."/>
            <person name="Takeyama H."/>
            <person name="Piel J."/>
        </authorList>
    </citation>
    <scope>NUCLEOTIDE SEQUENCE [LARGE SCALE GENOMIC DNA]</scope>
    <source>
        <strain evidence="2">TSY2</strain>
    </source>
</reference>
<keyword evidence="2" id="KW-1185">Reference proteome</keyword>
<evidence type="ECO:0000313" key="1">
    <source>
        <dbReference type="EMBL" id="ETX03887.1"/>
    </source>
</evidence>
<dbReference type="HOGENOM" id="CLU_3133553_0_0_7"/>
<sequence length="49" mass="5302">MAASMAATPKLVFRLNDTGDSFVGGVLTSHVLPYMMGGQGMFRIGWLLR</sequence>